<dbReference type="CDD" id="cd07739">
    <property type="entry name" value="metallo-hydrolase-like_MBL-fold"/>
    <property type="match status" value="1"/>
</dbReference>
<evidence type="ECO:0000313" key="2">
    <source>
        <dbReference type="Proteomes" id="UP000076584"/>
    </source>
</evidence>
<dbReference type="InterPro" id="IPR001279">
    <property type="entry name" value="Metallo-B-lactamas"/>
</dbReference>
<dbReference type="Pfam" id="PF00753">
    <property type="entry name" value="Lactamase_B"/>
    <property type="match status" value="1"/>
</dbReference>
<comment type="caution">
    <text evidence="1">The sequence shown here is derived from an EMBL/GenBank/DDBJ whole genome shotgun (WGS) entry which is preliminary data.</text>
</comment>
<dbReference type="Gene3D" id="3.60.15.10">
    <property type="entry name" value="Ribonuclease Z/Hydroxyacylglutathione hydrolase-like"/>
    <property type="match status" value="1"/>
</dbReference>
<gene>
    <name evidence="1" type="ORF">CI238_11607</name>
</gene>
<dbReference type="PANTHER" id="PTHR42951:SF14">
    <property type="entry name" value="METALLO-BETA-LACTAMASE SUPERFAMILY PROTEIN"/>
    <property type="match status" value="1"/>
</dbReference>
<dbReference type="PANTHER" id="PTHR42951">
    <property type="entry name" value="METALLO-BETA-LACTAMASE DOMAIN-CONTAINING"/>
    <property type="match status" value="1"/>
</dbReference>
<dbReference type="Proteomes" id="UP000076584">
    <property type="component" value="Unassembled WGS sequence"/>
</dbReference>
<dbReference type="OrthoDB" id="536211at2759"/>
<dbReference type="AlphaFoldDB" id="A0A166LAM8"/>
<accession>A0A166LAM8</accession>
<name>A0A166LAM8_COLIC</name>
<dbReference type="EMBL" id="LFIW01002827">
    <property type="protein sequence ID" value="KZL63297.1"/>
    <property type="molecule type" value="Genomic_DNA"/>
</dbReference>
<dbReference type="InterPro" id="IPR036866">
    <property type="entry name" value="RibonucZ/Hydroxyglut_hydro"/>
</dbReference>
<protein>
    <submittedName>
        <fullName evidence="1">Metallo-beta-lactamase domain</fullName>
    </submittedName>
</protein>
<keyword evidence="2" id="KW-1185">Reference proteome</keyword>
<dbReference type="SUPFAM" id="SSF56281">
    <property type="entry name" value="Metallo-hydrolase/oxidoreductase"/>
    <property type="match status" value="1"/>
</dbReference>
<proteinExistence type="predicted"/>
<evidence type="ECO:0000313" key="1">
    <source>
        <dbReference type="EMBL" id="KZL63297.1"/>
    </source>
</evidence>
<organism evidence="1 2">
    <name type="scientific">Colletotrichum incanum</name>
    <name type="common">Soybean anthracnose fungus</name>
    <dbReference type="NCBI Taxonomy" id="1573173"/>
    <lineage>
        <taxon>Eukaryota</taxon>
        <taxon>Fungi</taxon>
        <taxon>Dikarya</taxon>
        <taxon>Ascomycota</taxon>
        <taxon>Pezizomycotina</taxon>
        <taxon>Sordariomycetes</taxon>
        <taxon>Hypocreomycetidae</taxon>
        <taxon>Glomerellales</taxon>
        <taxon>Glomerellaceae</taxon>
        <taxon>Colletotrichum</taxon>
        <taxon>Colletotrichum spaethianum species complex</taxon>
    </lineage>
</organism>
<dbReference type="InterPro" id="IPR050855">
    <property type="entry name" value="NDM-1-like"/>
</dbReference>
<dbReference type="SMART" id="SM00849">
    <property type="entry name" value="Lactamase_B"/>
    <property type="match status" value="1"/>
</dbReference>
<reference evidence="1 2" key="1">
    <citation type="submission" date="2015-06" db="EMBL/GenBank/DDBJ databases">
        <title>Survival trade-offs in plant roots during colonization by closely related pathogenic and mutualistic fungi.</title>
        <authorList>
            <person name="Hacquard S."/>
            <person name="Kracher B."/>
            <person name="Hiruma K."/>
            <person name="Weinman A."/>
            <person name="Muench P."/>
            <person name="Garrido Oter R."/>
            <person name="Ver Loren van Themaat E."/>
            <person name="Dallerey J.-F."/>
            <person name="Damm U."/>
            <person name="Henrissat B."/>
            <person name="Lespinet O."/>
            <person name="Thon M."/>
            <person name="Kemen E."/>
            <person name="McHardy A.C."/>
            <person name="Schulze-Lefert P."/>
            <person name="O'Connell R.J."/>
        </authorList>
    </citation>
    <scope>NUCLEOTIDE SEQUENCE [LARGE SCALE GENOMIC DNA]</scope>
    <source>
        <strain evidence="1 2">MAFF 238704</strain>
    </source>
</reference>
<sequence length="296" mass="33942">MTTHSPLRFAVYVAPPIPCVDFINNVKEGHTWSPISCTLVYSDTEAVLIDTPITIEQTKDLIRWIEKVAPNRKLSYIYITHGHADHFLGISQLVQRYPSAVPLATQATIKHIEQQSEEEYFNSTWEAFFPGGQIYKPITQPLPLPDSNEFKLQDRWLSKAIEVGHSDTHDSSVMWVPEIKLAVCGDAVYGEVHQMLLEANTKSKREEWIRAVEQVEALDPMYVVPGHKKAEEPDGVWHLANTKRYLLDWGNLLRSSLKEPRELYEAMIKLYPNRFNRMPVLWSAGAAFQVPEKARF</sequence>